<evidence type="ECO:0000256" key="2">
    <source>
        <dbReference type="ARBA" id="ARBA00022801"/>
    </source>
</evidence>
<evidence type="ECO:0000256" key="1">
    <source>
        <dbReference type="ARBA" id="ARBA00010833"/>
    </source>
</evidence>
<proteinExistence type="inferred from homology"/>
<comment type="caution">
    <text evidence="5">The sequence shown here is derived from an EMBL/GenBank/DDBJ whole genome shotgun (WGS) entry which is preliminary data.</text>
</comment>
<keyword evidence="2" id="KW-0378">Hydrolase</keyword>
<evidence type="ECO:0000259" key="4">
    <source>
        <dbReference type="Pfam" id="PF22422"/>
    </source>
</evidence>
<accession>A0A7X0SNJ9</accession>
<protein>
    <recommendedName>
        <fullName evidence="4">Mannosylglycerate hydrolase MGH1-like glycoside hydrolase domain-containing protein</fullName>
    </recommendedName>
</protein>
<dbReference type="PANTHER" id="PTHR10412:SF11">
    <property type="entry name" value="MANNOSYL-OLIGOSACCHARIDE GLUCOSIDASE"/>
    <property type="match status" value="1"/>
</dbReference>
<dbReference type="GO" id="GO:0009311">
    <property type="term" value="P:oligosaccharide metabolic process"/>
    <property type="evidence" value="ECO:0007669"/>
    <property type="project" value="InterPro"/>
</dbReference>
<dbReference type="InterPro" id="IPR054491">
    <property type="entry name" value="MGH1-like_GH"/>
</dbReference>
<evidence type="ECO:0000256" key="3">
    <source>
        <dbReference type="ARBA" id="ARBA00023295"/>
    </source>
</evidence>
<evidence type="ECO:0000313" key="6">
    <source>
        <dbReference type="Proteomes" id="UP000564644"/>
    </source>
</evidence>
<gene>
    <name evidence="5" type="ORF">H7C18_20325</name>
</gene>
<sequence length="570" mass="65366">MIAVDRKSLPQVLGEGGIFAYSGWDGETCARAEFVGTWGKERLSLLVHTPLRRKLIVPLREEAKLRFVTGDVCVFEDGVSETKLVFTAWHTIIGESSAAEETGLFEEGGLEDSVMRKDGFQISYDQVKGDVVVLLQANNRFALAFGNSAEEACYRAREGIRSDIDSAIGSRLQIYSLVPQLASTRRTELLNKCVSVMKVNTMAPEGARKRFWSTPDRVPHKDMWLWDTVFHSLAMNKLSPFLSWECLASMLESQLDDGMLPHQISVHGSRSSLTQPPIMAWGVWQNYQYHKQKVLLEQALPRLEAYLQWNLNHRDSNGNGLLEWEIEGDVNCRSGESGMDNSSRFDEACKLDAVDFNVFMAQDMACTAAICRELGIADKTLFWERSAQTMESQILENLWDKEDGFFYDRKFDRTFSKVKAVSGFLPLLLDGIREEQIDRLVDMMKDKRHFLTKYPLPSIAISDSTWSTDMWRGPVWINLNYLIILGLRKHQRHGEAHILQERTVELVQNYYEQYGVTFEYYDSKDELPPVACDRKGPRRLPYDIRNKYDSIRDYHWTAALTACLIWPDSQ</sequence>
<name>A0A7X0SNJ9_9BACL</name>
<dbReference type="SUPFAM" id="SSF48208">
    <property type="entry name" value="Six-hairpin glycosidases"/>
    <property type="match status" value="1"/>
</dbReference>
<dbReference type="GO" id="GO:0006487">
    <property type="term" value="P:protein N-linked glycosylation"/>
    <property type="evidence" value="ECO:0007669"/>
    <property type="project" value="TreeGrafter"/>
</dbReference>
<dbReference type="Gene3D" id="1.50.10.10">
    <property type="match status" value="1"/>
</dbReference>
<dbReference type="InterPro" id="IPR004888">
    <property type="entry name" value="Glycoside_hydrolase_63"/>
</dbReference>
<keyword evidence="3" id="KW-0326">Glycosidase</keyword>
<dbReference type="Pfam" id="PF22422">
    <property type="entry name" value="MGH1-like_GH"/>
    <property type="match status" value="1"/>
</dbReference>
<dbReference type="Proteomes" id="UP000564644">
    <property type="component" value="Unassembled WGS sequence"/>
</dbReference>
<comment type="similarity">
    <text evidence="1">Belongs to the glycosyl hydrolase 63 family.</text>
</comment>
<dbReference type="GO" id="GO:0004573">
    <property type="term" value="F:Glc3Man9GlcNAc2 oligosaccharide glucosidase activity"/>
    <property type="evidence" value="ECO:0007669"/>
    <property type="project" value="InterPro"/>
</dbReference>
<organism evidence="5 6">
    <name type="scientific">Cohnella zeiphila</name>
    <dbReference type="NCBI Taxonomy" id="2761120"/>
    <lineage>
        <taxon>Bacteria</taxon>
        <taxon>Bacillati</taxon>
        <taxon>Bacillota</taxon>
        <taxon>Bacilli</taxon>
        <taxon>Bacillales</taxon>
        <taxon>Paenibacillaceae</taxon>
        <taxon>Cohnella</taxon>
    </lineage>
</organism>
<dbReference type="EMBL" id="JACJVO010000025">
    <property type="protein sequence ID" value="MBB6733272.1"/>
    <property type="molecule type" value="Genomic_DNA"/>
</dbReference>
<keyword evidence="6" id="KW-1185">Reference proteome</keyword>
<reference evidence="5 6" key="1">
    <citation type="submission" date="2020-08" db="EMBL/GenBank/DDBJ databases">
        <title>Cohnella phylogeny.</title>
        <authorList>
            <person name="Dunlap C."/>
        </authorList>
    </citation>
    <scope>NUCLEOTIDE SEQUENCE [LARGE SCALE GENOMIC DNA]</scope>
    <source>
        <strain evidence="5 6">CBP 2801</strain>
    </source>
</reference>
<dbReference type="AlphaFoldDB" id="A0A7X0SNJ9"/>
<dbReference type="InterPro" id="IPR008928">
    <property type="entry name" value="6-hairpin_glycosidase_sf"/>
</dbReference>
<evidence type="ECO:0000313" key="5">
    <source>
        <dbReference type="EMBL" id="MBB6733272.1"/>
    </source>
</evidence>
<dbReference type="PANTHER" id="PTHR10412">
    <property type="entry name" value="MANNOSYL-OLIGOSACCHARIDE GLUCOSIDASE"/>
    <property type="match status" value="1"/>
</dbReference>
<feature type="domain" description="Mannosylglycerate hydrolase MGH1-like glycoside hydrolase" evidence="4">
    <location>
        <begin position="223"/>
        <end position="526"/>
    </location>
</feature>
<dbReference type="InterPro" id="IPR012341">
    <property type="entry name" value="6hp_glycosidase-like_sf"/>
</dbReference>
<dbReference type="RefSeq" id="WP_185130938.1">
    <property type="nucleotide sequence ID" value="NZ_JACJVO010000025.1"/>
</dbReference>